<dbReference type="FunFam" id="1.10.8.60:FF:000022">
    <property type="entry name" value="Fidgetin like 1"/>
    <property type="match status" value="1"/>
</dbReference>
<dbReference type="SMART" id="SM00382">
    <property type="entry name" value="AAA"/>
    <property type="match status" value="1"/>
</dbReference>
<evidence type="ECO:0000256" key="5">
    <source>
        <dbReference type="SAM" id="MobiDB-lite"/>
    </source>
</evidence>
<dbReference type="Gene3D" id="3.40.50.300">
    <property type="entry name" value="P-loop containing nucleotide triphosphate hydrolases"/>
    <property type="match status" value="1"/>
</dbReference>
<dbReference type="GO" id="GO:0016887">
    <property type="term" value="F:ATP hydrolysis activity"/>
    <property type="evidence" value="ECO:0007669"/>
    <property type="project" value="InterPro"/>
</dbReference>
<dbReference type="Pfam" id="PF17862">
    <property type="entry name" value="AAA_lid_3"/>
    <property type="match status" value="1"/>
</dbReference>
<dbReference type="InterPro" id="IPR050304">
    <property type="entry name" value="MT-severing_AAA_ATPase"/>
</dbReference>
<dbReference type="PANTHER" id="PTHR23074:SF86">
    <property type="entry name" value="SPASTIN"/>
    <property type="match status" value="1"/>
</dbReference>
<protein>
    <recommendedName>
        <fullName evidence="4">microtubule-severing ATPase</fullName>
        <ecNumber evidence="4">5.6.1.1</ecNumber>
    </recommendedName>
</protein>
<dbReference type="SUPFAM" id="SSF52540">
    <property type="entry name" value="P-loop containing nucleoside triphosphate hydrolases"/>
    <property type="match status" value="1"/>
</dbReference>
<feature type="region of interest" description="Disordered" evidence="5">
    <location>
        <begin position="374"/>
        <end position="397"/>
    </location>
</feature>
<dbReference type="PANTHER" id="PTHR23074">
    <property type="entry name" value="AAA DOMAIN-CONTAINING"/>
    <property type="match status" value="1"/>
</dbReference>
<keyword evidence="2" id="KW-0067">ATP-binding</keyword>
<evidence type="ECO:0000256" key="4">
    <source>
        <dbReference type="ARBA" id="ARBA00038871"/>
    </source>
</evidence>
<evidence type="ECO:0000256" key="1">
    <source>
        <dbReference type="ARBA" id="ARBA00022741"/>
    </source>
</evidence>
<sequence length="397" mass="43915">MQVVNTLVFKLTRTLHRLACFTLGLRDLASSDHDSSSSSIKSTTCCIEMEDCLLKSDIVNAVKFSFGQRRKPKAPTTRSKELFLRSVNKTLGEEIISTIIEKTGVKLADIEGNDAAKEALEQSVIFPALNPQLFTGLRAPSKGILLYGPPGNGKTMIAKAVADEAKCTFFNISASTIMSKWVGEGEKLVKALFQVARNAQPSIIFIDEVDSMLCERSENENGAARRVKTEFLLQIDGCANQADDRILVLGATNRPQELDDGVIRRFPQRIFIDLPDSRTRRNLIMRTFHSHNTAVQLTSRELDEIAAATENYSFSDLLAVCRAAAMVPIKNIDPSKLQKMSAEKLRPINYRDLVTAVGNIRPSTSSENRRKLKEFASTGNTPSNSSQNPRLDSLYAI</sequence>
<dbReference type="GO" id="GO:0008568">
    <property type="term" value="F:microtubule severing ATPase activity"/>
    <property type="evidence" value="ECO:0007669"/>
    <property type="project" value="UniProtKB-EC"/>
</dbReference>
<dbReference type="InterPro" id="IPR003959">
    <property type="entry name" value="ATPase_AAA_core"/>
</dbReference>
<dbReference type="WBParaSite" id="jg15858.2">
    <property type="protein sequence ID" value="jg15858.2"/>
    <property type="gene ID" value="jg15858"/>
</dbReference>
<dbReference type="FunFam" id="3.40.50.300:FF:000093">
    <property type="entry name" value="Fidgetin-like 1"/>
    <property type="match status" value="1"/>
</dbReference>
<dbReference type="InterPro" id="IPR041569">
    <property type="entry name" value="AAA_lid_3"/>
</dbReference>
<organism evidence="7 8">
    <name type="scientific">Ditylenchus dipsaci</name>
    <dbReference type="NCBI Taxonomy" id="166011"/>
    <lineage>
        <taxon>Eukaryota</taxon>
        <taxon>Metazoa</taxon>
        <taxon>Ecdysozoa</taxon>
        <taxon>Nematoda</taxon>
        <taxon>Chromadorea</taxon>
        <taxon>Rhabditida</taxon>
        <taxon>Tylenchina</taxon>
        <taxon>Tylenchomorpha</taxon>
        <taxon>Sphaerularioidea</taxon>
        <taxon>Anguinidae</taxon>
        <taxon>Anguininae</taxon>
        <taxon>Ditylenchus</taxon>
    </lineage>
</organism>
<keyword evidence="7" id="KW-1185">Reference proteome</keyword>
<evidence type="ECO:0000313" key="7">
    <source>
        <dbReference type="Proteomes" id="UP000887574"/>
    </source>
</evidence>
<dbReference type="Proteomes" id="UP000887574">
    <property type="component" value="Unplaced"/>
</dbReference>
<reference evidence="8" key="1">
    <citation type="submission" date="2022-11" db="UniProtKB">
        <authorList>
            <consortium name="WormBaseParasite"/>
        </authorList>
    </citation>
    <scope>IDENTIFICATION</scope>
</reference>
<evidence type="ECO:0000259" key="6">
    <source>
        <dbReference type="SMART" id="SM00382"/>
    </source>
</evidence>
<dbReference type="AlphaFoldDB" id="A0A915D5R8"/>
<feature type="compositionally biased region" description="Polar residues" evidence="5">
    <location>
        <begin position="377"/>
        <end position="390"/>
    </location>
</feature>
<dbReference type="EC" id="5.6.1.1" evidence="4"/>
<dbReference type="Gene3D" id="1.10.8.60">
    <property type="match status" value="1"/>
</dbReference>
<evidence type="ECO:0000313" key="8">
    <source>
        <dbReference type="WBParaSite" id="jg15858.2"/>
    </source>
</evidence>
<comment type="catalytic activity">
    <reaction evidence="3">
        <text>n ATP + n H2O + a microtubule = n ADP + n phosphate + (n+1) alpha/beta tubulin heterodimers.</text>
        <dbReference type="EC" id="5.6.1.1"/>
    </reaction>
</comment>
<evidence type="ECO:0000256" key="2">
    <source>
        <dbReference type="ARBA" id="ARBA00022840"/>
    </source>
</evidence>
<dbReference type="GO" id="GO:0005524">
    <property type="term" value="F:ATP binding"/>
    <property type="evidence" value="ECO:0007669"/>
    <property type="project" value="UniProtKB-KW"/>
</dbReference>
<keyword evidence="1" id="KW-0547">Nucleotide-binding</keyword>
<proteinExistence type="predicted"/>
<feature type="domain" description="AAA+ ATPase" evidence="6">
    <location>
        <begin position="140"/>
        <end position="276"/>
    </location>
</feature>
<dbReference type="GO" id="GO:0015630">
    <property type="term" value="C:microtubule cytoskeleton"/>
    <property type="evidence" value="ECO:0007669"/>
    <property type="project" value="TreeGrafter"/>
</dbReference>
<dbReference type="GO" id="GO:0008017">
    <property type="term" value="F:microtubule binding"/>
    <property type="evidence" value="ECO:0007669"/>
    <property type="project" value="UniProtKB-ARBA"/>
</dbReference>
<dbReference type="InterPro" id="IPR027417">
    <property type="entry name" value="P-loop_NTPase"/>
</dbReference>
<dbReference type="InterPro" id="IPR003593">
    <property type="entry name" value="AAA+_ATPase"/>
</dbReference>
<dbReference type="Pfam" id="PF00004">
    <property type="entry name" value="AAA"/>
    <property type="match status" value="1"/>
</dbReference>
<evidence type="ECO:0000256" key="3">
    <source>
        <dbReference type="ARBA" id="ARBA00036378"/>
    </source>
</evidence>
<accession>A0A915D5R8</accession>
<name>A0A915D5R8_9BILA</name>